<evidence type="ECO:0000313" key="5">
    <source>
        <dbReference type="Proteomes" id="UP000824239"/>
    </source>
</evidence>
<dbReference type="PROSITE" id="PS51257">
    <property type="entry name" value="PROKAR_LIPOPROTEIN"/>
    <property type="match status" value="1"/>
</dbReference>
<evidence type="ECO:0000256" key="1">
    <source>
        <dbReference type="SAM" id="MobiDB-lite"/>
    </source>
</evidence>
<evidence type="ECO:0000256" key="2">
    <source>
        <dbReference type="SAM" id="SignalP"/>
    </source>
</evidence>
<protein>
    <submittedName>
        <fullName evidence="4">PepSY domain-containing protein</fullName>
    </submittedName>
</protein>
<reference evidence="4" key="2">
    <citation type="journal article" date="2021" name="PeerJ">
        <title>Extensive microbial diversity within the chicken gut microbiome revealed by metagenomics and culture.</title>
        <authorList>
            <person name="Gilroy R."/>
            <person name="Ravi A."/>
            <person name="Getino M."/>
            <person name="Pursley I."/>
            <person name="Horton D.L."/>
            <person name="Alikhan N.F."/>
            <person name="Baker D."/>
            <person name="Gharbi K."/>
            <person name="Hall N."/>
            <person name="Watson M."/>
            <person name="Adriaenssens E.M."/>
            <person name="Foster-Nyarko E."/>
            <person name="Jarju S."/>
            <person name="Secka A."/>
            <person name="Antonio M."/>
            <person name="Oren A."/>
            <person name="Chaudhuri R.R."/>
            <person name="La Ragione R."/>
            <person name="Hildebrand F."/>
            <person name="Pallen M.J."/>
        </authorList>
    </citation>
    <scope>NUCLEOTIDE SEQUENCE</scope>
    <source>
        <strain evidence="4">ChiBcec15-4380</strain>
    </source>
</reference>
<proteinExistence type="predicted"/>
<reference evidence="4" key="1">
    <citation type="submission" date="2020-10" db="EMBL/GenBank/DDBJ databases">
        <authorList>
            <person name="Gilroy R."/>
        </authorList>
    </citation>
    <scope>NUCLEOTIDE SEQUENCE</scope>
    <source>
        <strain evidence="4">ChiBcec15-4380</strain>
    </source>
</reference>
<dbReference type="EMBL" id="DVHE01000071">
    <property type="protein sequence ID" value="HIR51420.1"/>
    <property type="molecule type" value="Genomic_DNA"/>
</dbReference>
<organism evidence="4 5">
    <name type="scientific">Candidatus Avoscillospira avicola</name>
    <dbReference type="NCBI Taxonomy" id="2840706"/>
    <lineage>
        <taxon>Bacteria</taxon>
        <taxon>Bacillati</taxon>
        <taxon>Bacillota</taxon>
        <taxon>Clostridia</taxon>
        <taxon>Eubacteriales</taxon>
        <taxon>Oscillospiraceae</taxon>
        <taxon>Oscillospiraceae incertae sedis</taxon>
        <taxon>Candidatus Avoscillospira</taxon>
    </lineage>
</organism>
<feature type="domain" description="PepSY" evidence="3">
    <location>
        <begin position="131"/>
        <end position="189"/>
    </location>
</feature>
<accession>A0A9D1DIX1</accession>
<feature type="chain" id="PRO_5039241578" evidence="2">
    <location>
        <begin position="36"/>
        <end position="408"/>
    </location>
</feature>
<feature type="domain" description="PepSY" evidence="3">
    <location>
        <begin position="243"/>
        <end position="299"/>
    </location>
</feature>
<dbReference type="Pfam" id="PF03413">
    <property type="entry name" value="PepSY"/>
    <property type="match status" value="4"/>
</dbReference>
<dbReference type="Proteomes" id="UP000824239">
    <property type="component" value="Unassembled WGS sequence"/>
</dbReference>
<feature type="domain" description="PepSY" evidence="3">
    <location>
        <begin position="340"/>
        <end position="402"/>
    </location>
</feature>
<comment type="caution">
    <text evidence="4">The sequence shown here is derived from an EMBL/GenBank/DDBJ whole genome shotgun (WGS) entry which is preliminary data.</text>
</comment>
<feature type="signal peptide" evidence="2">
    <location>
        <begin position="1"/>
        <end position="35"/>
    </location>
</feature>
<dbReference type="Gene3D" id="3.10.450.40">
    <property type="match status" value="4"/>
</dbReference>
<dbReference type="AlphaFoldDB" id="A0A9D1DIX1"/>
<evidence type="ECO:0000313" key="4">
    <source>
        <dbReference type="EMBL" id="HIR51420.1"/>
    </source>
</evidence>
<feature type="domain" description="PepSY" evidence="3">
    <location>
        <begin position="69"/>
        <end position="107"/>
    </location>
</feature>
<evidence type="ECO:0000259" key="3">
    <source>
        <dbReference type="Pfam" id="PF03413"/>
    </source>
</evidence>
<name>A0A9D1DIX1_9FIRM</name>
<feature type="region of interest" description="Disordered" evidence="1">
    <location>
        <begin position="201"/>
        <end position="235"/>
    </location>
</feature>
<dbReference type="InterPro" id="IPR025711">
    <property type="entry name" value="PepSY"/>
</dbReference>
<sequence length="408" mass="42561">MKKIKEFFNTPKKAVISCAVVAGCLLVLGTGSVFAASTIAETTSIGEAAAQNFAFADAGVDPAAAYVDRTEFDFERGQFVYEVEFIAEGTEYEYWIKASDGTVVKKESKLLSNASQAAAAAGQTGDKNGQITLEEAQAAALADAGLTAEDVTFTKGKLDYDDGVAYYDVEFVCDNTEFEYEINAATGDVYSKSKETFSTAAGNGAQNGTQNGQTTDASQSGSQSGQTAGTTQAAGTASEQIDLSAAQAAALADAGLAAEDVAFTKGELDYDDGVLTYEIEFCANGCEYSYHIDACTGAVCEKDWDDCDHARHHNGTGSGNGAGSGSAAGTGAGNAYGVSVDLEEAKSIAVAQAGLSVSDVTFLKAKLDHDDGCAVYEIEFYYDGVEHECKVSCSTGAVLEYEKDHHHD</sequence>
<gene>
    <name evidence="4" type="ORF">IAA53_09160</name>
</gene>
<keyword evidence="2" id="KW-0732">Signal</keyword>